<feature type="region of interest" description="Disordered" evidence="4">
    <location>
        <begin position="176"/>
        <end position="201"/>
    </location>
</feature>
<sequence>MMGRWRSGSADNTVLVGNLVVADVTTPTATNVWNPHCYSNYIDWSKRIHSGDVITSVSACSPSGGRVCTSAAFPEGCSTNSTLRPLSPSRAKLKYPFDEFLAQETIQDDENLFWDINLTDPLMTDAIYEAEDMIFTHSTLLKQLDVNQCSLCSTPYVMQHTGFLSDTSPTIYADTVGPVNSHSTSPTHSSSSAMSDPSPLPMDTCRKRKPKFFRSSRFSHSLEYEQDNRRYPLVRGSGLTKRWTPRCGQAFLRNGKRSKTDNKPILCHTRTISTGSIDSVQPHFFPNEAYASSKHMVCNSHSLPNTDEKYTLGITSAPTIDPSPYAFDASPTLKHKSFHQPNVRPGAHFRTTSGHGPKRLHLLQFILKLLREPSEKKETYEIYQSSVPEGEIGEDSSECNSSAACVEWVDEGERIFTIKNPFRLAQLWGMYKNNWNMTFESLCRSLRLYYVSGKLERIRGQRNQYRLLGPHR</sequence>
<protein>
    <recommendedName>
        <fullName evidence="5">ETS domain-containing protein</fullName>
    </recommendedName>
</protein>
<evidence type="ECO:0000256" key="4">
    <source>
        <dbReference type="SAM" id="MobiDB-lite"/>
    </source>
</evidence>
<comment type="caution">
    <text evidence="6">The sequence shown here is derived from an EMBL/GenBank/DDBJ whole genome shotgun (WGS) entry which is preliminary data.</text>
</comment>
<dbReference type="GO" id="GO:0030154">
    <property type="term" value="P:cell differentiation"/>
    <property type="evidence" value="ECO:0007669"/>
    <property type="project" value="TreeGrafter"/>
</dbReference>
<reference evidence="6 7" key="1">
    <citation type="journal article" date="2019" name="BMC Genomics">
        <title>New insights from Opisthorchis felineus genome: update on genomics of the epidemiologically important liver flukes.</title>
        <authorList>
            <person name="Ershov N.I."/>
            <person name="Mordvinov V.A."/>
            <person name="Prokhortchouk E.B."/>
            <person name="Pakharukova M.Y."/>
            <person name="Gunbin K.V."/>
            <person name="Ustyantsev K."/>
            <person name="Genaev M.A."/>
            <person name="Blinov A.G."/>
            <person name="Mazur A."/>
            <person name="Boulygina E."/>
            <person name="Tsygankova S."/>
            <person name="Khrameeva E."/>
            <person name="Chekanov N."/>
            <person name="Fan G."/>
            <person name="Xiao A."/>
            <person name="Zhang H."/>
            <person name="Xu X."/>
            <person name="Yang H."/>
            <person name="Solovyev V."/>
            <person name="Lee S.M."/>
            <person name="Liu X."/>
            <person name="Afonnikov D.A."/>
            <person name="Skryabin K.G."/>
        </authorList>
    </citation>
    <scope>NUCLEOTIDE SEQUENCE [LARGE SCALE GENOMIC DNA]</scope>
    <source>
        <strain evidence="6">AK-0245</strain>
        <tissue evidence="6">Whole organism</tissue>
    </source>
</reference>
<evidence type="ECO:0000259" key="5">
    <source>
        <dbReference type="PROSITE" id="PS50061"/>
    </source>
</evidence>
<evidence type="ECO:0000313" key="6">
    <source>
        <dbReference type="EMBL" id="TGZ57482.1"/>
    </source>
</evidence>
<proteinExistence type="inferred from homology"/>
<accession>A0A4S2L3K5</accession>
<evidence type="ECO:0000256" key="2">
    <source>
        <dbReference type="ARBA" id="ARBA00023125"/>
    </source>
</evidence>
<dbReference type="PANTHER" id="PTHR11849">
    <property type="entry name" value="ETS"/>
    <property type="match status" value="1"/>
</dbReference>
<comment type="similarity">
    <text evidence="1 3">Belongs to the ETS family.</text>
</comment>
<dbReference type="InterPro" id="IPR036388">
    <property type="entry name" value="WH-like_DNA-bd_sf"/>
</dbReference>
<dbReference type="GO" id="GO:0000981">
    <property type="term" value="F:DNA-binding transcription factor activity, RNA polymerase II-specific"/>
    <property type="evidence" value="ECO:0007669"/>
    <property type="project" value="TreeGrafter"/>
</dbReference>
<keyword evidence="7" id="KW-1185">Reference proteome</keyword>
<dbReference type="STRING" id="147828.A0A4S2L3K5"/>
<evidence type="ECO:0000313" key="7">
    <source>
        <dbReference type="Proteomes" id="UP000308267"/>
    </source>
</evidence>
<feature type="domain" description="ETS" evidence="5">
    <location>
        <begin position="401"/>
        <end position="468"/>
    </location>
</feature>
<dbReference type="InterPro" id="IPR046328">
    <property type="entry name" value="ETS_fam"/>
</dbReference>
<dbReference type="Gene3D" id="1.10.10.10">
    <property type="entry name" value="Winged helix-like DNA-binding domain superfamily/Winged helix DNA-binding domain"/>
    <property type="match status" value="1"/>
</dbReference>
<dbReference type="EMBL" id="SJOL01009432">
    <property type="protein sequence ID" value="TGZ57482.1"/>
    <property type="molecule type" value="Genomic_DNA"/>
</dbReference>
<evidence type="ECO:0000256" key="3">
    <source>
        <dbReference type="RuleBase" id="RU004019"/>
    </source>
</evidence>
<keyword evidence="3" id="KW-0539">Nucleus</keyword>
<dbReference type="GO" id="GO:0043565">
    <property type="term" value="F:sequence-specific DNA binding"/>
    <property type="evidence" value="ECO:0007669"/>
    <property type="project" value="InterPro"/>
</dbReference>
<keyword evidence="2 3" id="KW-0238">DNA-binding</keyword>
<dbReference type="PROSITE" id="PS50061">
    <property type="entry name" value="ETS_DOMAIN_3"/>
    <property type="match status" value="1"/>
</dbReference>
<dbReference type="SUPFAM" id="SSF46785">
    <property type="entry name" value="Winged helix' DNA-binding domain"/>
    <property type="match status" value="1"/>
</dbReference>
<gene>
    <name evidence="6" type="ORF">CRM22_009916</name>
</gene>
<dbReference type="Proteomes" id="UP000308267">
    <property type="component" value="Unassembled WGS sequence"/>
</dbReference>
<dbReference type="SMART" id="SM00413">
    <property type="entry name" value="ETS"/>
    <property type="match status" value="1"/>
</dbReference>
<evidence type="ECO:0000256" key="1">
    <source>
        <dbReference type="ARBA" id="ARBA00005562"/>
    </source>
</evidence>
<dbReference type="GO" id="GO:0005634">
    <property type="term" value="C:nucleus"/>
    <property type="evidence" value="ECO:0007669"/>
    <property type="project" value="UniProtKB-SubCell"/>
</dbReference>
<dbReference type="PRINTS" id="PR00454">
    <property type="entry name" value="ETSDOMAIN"/>
</dbReference>
<dbReference type="AlphaFoldDB" id="A0A4S2L3K5"/>
<organism evidence="6 7">
    <name type="scientific">Opisthorchis felineus</name>
    <dbReference type="NCBI Taxonomy" id="147828"/>
    <lineage>
        <taxon>Eukaryota</taxon>
        <taxon>Metazoa</taxon>
        <taxon>Spiralia</taxon>
        <taxon>Lophotrochozoa</taxon>
        <taxon>Platyhelminthes</taxon>
        <taxon>Trematoda</taxon>
        <taxon>Digenea</taxon>
        <taxon>Opisthorchiida</taxon>
        <taxon>Opisthorchiata</taxon>
        <taxon>Opisthorchiidae</taxon>
        <taxon>Opisthorchis</taxon>
    </lineage>
</organism>
<dbReference type="InterPro" id="IPR000418">
    <property type="entry name" value="Ets_dom"/>
</dbReference>
<dbReference type="Pfam" id="PF00178">
    <property type="entry name" value="Ets"/>
    <property type="match status" value="1"/>
</dbReference>
<name>A0A4S2L3K5_OPIFE</name>
<comment type="subcellular location">
    <subcellularLocation>
        <location evidence="3">Nucleus</location>
    </subcellularLocation>
</comment>
<dbReference type="InterPro" id="IPR036390">
    <property type="entry name" value="WH_DNA-bd_sf"/>
</dbReference>
<dbReference type="OrthoDB" id="5961210at2759"/>
<feature type="compositionally biased region" description="Low complexity" evidence="4">
    <location>
        <begin position="181"/>
        <end position="201"/>
    </location>
</feature>